<sequence>MVAQETQQVDQLNERIPGPFKLKVISIDECELLEKNARYMKNETFQNLVNNIKRDGGLSSIPFCYLTEEGKYRVLSGNHRVQAAKVAGFTELLVIYTDKPMTRDEQIAVQLAHNSLVGEDDPVILQELYNEIEDLTLKYYSGLDDKVLEQLEKVQVMGLTEAQLDYLSLSFVFLPEEAERLVEVLEKVKNELASDAILARNTEYSRLLDTVAKTQGAYNIHNGETAIMLILDVFERHQEDLKAGWLDEEGEVIHKNFVPISSVIGTDMIPAPTAEIILRAVEKMMSAGDITSKNKWQALEYWAAEYLSGE</sequence>
<comment type="caution">
    <text evidence="2">The sequence shown here is derived from an EMBL/GenBank/DDBJ whole genome shotgun (WGS) entry which is preliminary data.</text>
</comment>
<evidence type="ECO:0000313" key="3">
    <source>
        <dbReference type="Proteomes" id="UP000530514"/>
    </source>
</evidence>
<proteinExistence type="predicted"/>
<evidence type="ECO:0000259" key="1">
    <source>
        <dbReference type="SMART" id="SM00470"/>
    </source>
</evidence>
<gene>
    <name evidence="2" type="ORF">H1164_13920</name>
</gene>
<dbReference type="InterPro" id="IPR003115">
    <property type="entry name" value="ParB_N"/>
</dbReference>
<keyword evidence="3" id="KW-1185">Reference proteome</keyword>
<dbReference type="Pfam" id="PF02195">
    <property type="entry name" value="ParB_N"/>
    <property type="match status" value="1"/>
</dbReference>
<feature type="domain" description="ParB-like N-terminal" evidence="1">
    <location>
        <begin position="23"/>
        <end position="115"/>
    </location>
</feature>
<dbReference type="Gene3D" id="3.90.1530.10">
    <property type="entry name" value="Conserved hypothetical protein from pyrococcus furiosus pfu- 392566-001, ParB domain"/>
    <property type="match status" value="1"/>
</dbReference>
<name>A0A7W1XCF0_9BACL</name>
<organism evidence="2 3">
    <name type="scientific">Thermoactinomyces daqus</name>
    <dbReference type="NCBI Taxonomy" id="1329516"/>
    <lineage>
        <taxon>Bacteria</taxon>
        <taxon>Bacillati</taxon>
        <taxon>Bacillota</taxon>
        <taxon>Bacilli</taxon>
        <taxon>Bacillales</taxon>
        <taxon>Thermoactinomycetaceae</taxon>
        <taxon>Thermoactinomyces</taxon>
    </lineage>
</organism>
<dbReference type="AlphaFoldDB" id="A0A7W1XCF0"/>
<reference evidence="2 3" key="1">
    <citation type="submission" date="2020-07" db="EMBL/GenBank/DDBJ databases">
        <authorList>
            <person name="Feng H."/>
        </authorList>
    </citation>
    <scope>NUCLEOTIDE SEQUENCE [LARGE SCALE GENOMIC DNA]</scope>
    <source>
        <strain evidence="3">s-11</strain>
    </source>
</reference>
<accession>A0A7W1XCF0</accession>
<protein>
    <submittedName>
        <fullName evidence="2">ParB N-terminal domain-containing protein</fullName>
    </submittedName>
</protein>
<dbReference type="OrthoDB" id="2942487at2"/>
<dbReference type="InterPro" id="IPR036086">
    <property type="entry name" value="ParB/Sulfiredoxin_sf"/>
</dbReference>
<evidence type="ECO:0000313" key="2">
    <source>
        <dbReference type="EMBL" id="MBA4543982.1"/>
    </source>
</evidence>
<dbReference type="SMART" id="SM00470">
    <property type="entry name" value="ParB"/>
    <property type="match status" value="1"/>
</dbReference>
<dbReference type="Proteomes" id="UP000530514">
    <property type="component" value="Unassembled WGS sequence"/>
</dbReference>
<dbReference type="RefSeq" id="WP_033100796.1">
    <property type="nucleotide sequence ID" value="NZ_JACEIP010000025.1"/>
</dbReference>
<dbReference type="EMBL" id="JACEIP010000025">
    <property type="protein sequence ID" value="MBA4543982.1"/>
    <property type="molecule type" value="Genomic_DNA"/>
</dbReference>
<dbReference type="SUPFAM" id="SSF110849">
    <property type="entry name" value="ParB/Sulfiredoxin"/>
    <property type="match status" value="1"/>
</dbReference>